<name>A0AAU7KHD5_9GAMM</name>
<sequence length="75" mass="7776">MAESTRPETSLDATLGATPGATLDTAAGASLDTAIDSVLGPRLGANSVRLSAPMQRDNLDMRSPGRFMTPTVEKD</sequence>
<dbReference type="AlphaFoldDB" id="A0AAU7KHD5"/>
<gene>
    <name evidence="2" type="ORF">NFG58_21305</name>
</gene>
<accession>A0AAU7KHD5</accession>
<dbReference type="EMBL" id="CP098827">
    <property type="protein sequence ID" value="XBO71096.1"/>
    <property type="molecule type" value="Genomic_DNA"/>
</dbReference>
<evidence type="ECO:0000256" key="1">
    <source>
        <dbReference type="SAM" id="MobiDB-lite"/>
    </source>
</evidence>
<feature type="region of interest" description="Disordered" evidence="1">
    <location>
        <begin position="49"/>
        <end position="75"/>
    </location>
</feature>
<evidence type="ECO:0000313" key="2">
    <source>
        <dbReference type="EMBL" id="XBO71096.1"/>
    </source>
</evidence>
<protein>
    <submittedName>
        <fullName evidence="2">Uncharacterized protein</fullName>
    </submittedName>
</protein>
<dbReference type="RefSeq" id="WP_348827328.1">
    <property type="nucleotide sequence ID" value="NZ_CP098827.1"/>
</dbReference>
<proteinExistence type="predicted"/>
<reference evidence="2" key="1">
    <citation type="submission" date="2022-06" db="EMBL/GenBank/DDBJ databases">
        <title>A novel DMS-producing enzyme.</title>
        <authorList>
            <person name="Zhang Y."/>
        </authorList>
    </citation>
    <scope>NUCLEOTIDE SEQUENCE</scope>
    <source>
        <strain evidence="2">RT37</strain>
    </source>
</reference>
<feature type="region of interest" description="Disordered" evidence="1">
    <location>
        <begin position="1"/>
        <end position="20"/>
    </location>
</feature>
<organism evidence="2">
    <name type="scientific">Halomonas sp. RT37</name>
    <dbReference type="NCBI Taxonomy" id="2950872"/>
    <lineage>
        <taxon>Bacteria</taxon>
        <taxon>Pseudomonadati</taxon>
        <taxon>Pseudomonadota</taxon>
        <taxon>Gammaproteobacteria</taxon>
        <taxon>Oceanospirillales</taxon>
        <taxon>Halomonadaceae</taxon>
        <taxon>Halomonas</taxon>
    </lineage>
</organism>